<feature type="non-terminal residue" evidence="3">
    <location>
        <position position="1"/>
    </location>
</feature>
<dbReference type="Proteomes" id="UP000192713">
    <property type="component" value="Unassembled WGS sequence"/>
</dbReference>
<dbReference type="PROSITE" id="PS52019">
    <property type="entry name" value="PKS_MFAS_DH"/>
    <property type="match status" value="1"/>
</dbReference>
<feature type="domain" description="PKS/mFAS DH" evidence="2">
    <location>
        <begin position="1"/>
        <end position="153"/>
    </location>
</feature>
<gene>
    <name evidence="3" type="ORF">BST28_22950</name>
</gene>
<sequence length="232" mass="25034">THDTTPTHTTDNTSWPPTDAQPINVDHLYEHFGAVGLNYGPAFQGLHTAWRHDMTIYAEVKLDDQAAAFGIDPALLDATFHALGEFLTDGNGPLLPFAFTGVRLHTTGVTALRVTLQVNSPQNMRLTAAAEDGTPVFAIDEIALRRLDPTALATADIAQEALFGLQWEEIAVSSPSGEEYSNFPSFATAIENEMVSPKFVIARLSKEAGHRADAARVGVHAALSLLRAWFAA</sequence>
<dbReference type="InterPro" id="IPR042104">
    <property type="entry name" value="PKS_dehydratase_sf"/>
</dbReference>
<comment type="caution">
    <text evidence="1">Lacks conserved residue(s) required for the propagation of feature annotation.</text>
</comment>
<reference evidence="3 4" key="1">
    <citation type="submission" date="2017-02" db="EMBL/GenBank/DDBJ databases">
        <title>The new phylogeny of genus Mycobacterium.</title>
        <authorList>
            <person name="Tortoli E."/>
            <person name="Trovato A."/>
            <person name="Cirillo D.M."/>
        </authorList>
    </citation>
    <scope>NUCLEOTIDE SEQUENCE [LARGE SCALE GENOMIC DNA]</scope>
    <source>
        <strain evidence="3 4">DSM 45093</strain>
    </source>
</reference>
<organism evidence="3 4">
    <name type="scientific">Mycolicibacter kumamotonensis</name>
    <dbReference type="NCBI Taxonomy" id="354243"/>
    <lineage>
        <taxon>Bacteria</taxon>
        <taxon>Bacillati</taxon>
        <taxon>Actinomycetota</taxon>
        <taxon>Actinomycetes</taxon>
        <taxon>Mycobacteriales</taxon>
        <taxon>Mycobacteriaceae</taxon>
        <taxon>Mycolicibacter</taxon>
    </lineage>
</organism>
<dbReference type="Gene3D" id="3.10.129.110">
    <property type="entry name" value="Polyketide synthase dehydratase"/>
    <property type="match status" value="1"/>
</dbReference>
<name>A0A1X0DEB0_9MYCO</name>
<dbReference type="InterPro" id="IPR049900">
    <property type="entry name" value="PKS_mFAS_DH"/>
</dbReference>
<evidence type="ECO:0000313" key="3">
    <source>
        <dbReference type="EMBL" id="ORA70734.1"/>
    </source>
</evidence>
<feature type="region of interest" description="C-terminal hotdog fold" evidence="1">
    <location>
        <begin position="20"/>
        <end position="153"/>
    </location>
</feature>
<evidence type="ECO:0000259" key="2">
    <source>
        <dbReference type="PROSITE" id="PS52019"/>
    </source>
</evidence>
<dbReference type="RefSeq" id="WP_207570202.1">
    <property type="nucleotide sequence ID" value="NZ_MVHU01000112.1"/>
</dbReference>
<dbReference type="AlphaFoldDB" id="A0A1X0DEB0"/>
<dbReference type="Pfam" id="PF14765">
    <property type="entry name" value="PS-DH"/>
    <property type="match status" value="1"/>
</dbReference>
<evidence type="ECO:0000256" key="1">
    <source>
        <dbReference type="PROSITE-ProRule" id="PRU01363"/>
    </source>
</evidence>
<feature type="region of interest" description="N-terminal hotdog fold" evidence="1">
    <location>
        <begin position="1"/>
        <end position="3"/>
    </location>
</feature>
<dbReference type="EMBL" id="MVHU01000112">
    <property type="protein sequence ID" value="ORA70734.1"/>
    <property type="molecule type" value="Genomic_DNA"/>
</dbReference>
<protein>
    <recommendedName>
        <fullName evidence="2">PKS/mFAS DH domain-containing protein</fullName>
    </recommendedName>
</protein>
<proteinExistence type="predicted"/>
<comment type="caution">
    <text evidence="3">The sequence shown here is derived from an EMBL/GenBank/DDBJ whole genome shotgun (WGS) entry which is preliminary data.</text>
</comment>
<dbReference type="InterPro" id="IPR049551">
    <property type="entry name" value="PKS_DH_C"/>
</dbReference>
<feature type="non-terminal residue" evidence="3">
    <location>
        <position position="232"/>
    </location>
</feature>
<accession>A0A1X0DEB0</accession>
<evidence type="ECO:0000313" key="4">
    <source>
        <dbReference type="Proteomes" id="UP000192713"/>
    </source>
</evidence>